<feature type="compositionally biased region" description="Acidic residues" evidence="1">
    <location>
        <begin position="1"/>
        <end position="24"/>
    </location>
</feature>
<evidence type="ECO:0000256" key="1">
    <source>
        <dbReference type="SAM" id="MobiDB-lite"/>
    </source>
</evidence>
<feature type="compositionally biased region" description="Basic residues" evidence="1">
    <location>
        <begin position="32"/>
        <end position="42"/>
    </location>
</feature>
<feature type="region of interest" description="Disordered" evidence="1">
    <location>
        <begin position="1"/>
        <end position="46"/>
    </location>
</feature>
<dbReference type="Proteomes" id="UP000023152">
    <property type="component" value="Unassembled WGS sequence"/>
</dbReference>
<gene>
    <name evidence="2" type="ORF">RFI_24008</name>
</gene>
<protein>
    <submittedName>
        <fullName evidence="2">Uncharacterized protein</fullName>
    </submittedName>
</protein>
<feature type="region of interest" description="Disordered" evidence="1">
    <location>
        <begin position="76"/>
        <end position="95"/>
    </location>
</feature>
<keyword evidence="3" id="KW-1185">Reference proteome</keyword>
<evidence type="ECO:0000313" key="3">
    <source>
        <dbReference type="Proteomes" id="UP000023152"/>
    </source>
</evidence>
<evidence type="ECO:0000313" key="2">
    <source>
        <dbReference type="EMBL" id="ETO13366.1"/>
    </source>
</evidence>
<sequence>MDDDNKDEDDNDDANSEEEEEEEESKSTLNSKQKRPRQKKKYNTSSKILYMDCNNLNVGNYCCSIAFGDQDLYKKSHRQFKQEQSRRRPNHYSRY</sequence>
<comment type="caution">
    <text evidence="2">The sequence shown here is derived from an EMBL/GenBank/DDBJ whole genome shotgun (WGS) entry which is preliminary data.</text>
</comment>
<organism evidence="2 3">
    <name type="scientific">Reticulomyxa filosa</name>
    <dbReference type="NCBI Taxonomy" id="46433"/>
    <lineage>
        <taxon>Eukaryota</taxon>
        <taxon>Sar</taxon>
        <taxon>Rhizaria</taxon>
        <taxon>Retaria</taxon>
        <taxon>Foraminifera</taxon>
        <taxon>Monothalamids</taxon>
        <taxon>Reticulomyxidae</taxon>
        <taxon>Reticulomyxa</taxon>
    </lineage>
</organism>
<name>X6MIB9_RETFI</name>
<dbReference type="AlphaFoldDB" id="X6MIB9"/>
<dbReference type="EMBL" id="ASPP01020652">
    <property type="protein sequence ID" value="ETO13366.1"/>
    <property type="molecule type" value="Genomic_DNA"/>
</dbReference>
<proteinExistence type="predicted"/>
<accession>X6MIB9</accession>
<reference evidence="2 3" key="1">
    <citation type="journal article" date="2013" name="Curr. Biol.">
        <title>The Genome of the Foraminiferan Reticulomyxa filosa.</title>
        <authorList>
            <person name="Glockner G."/>
            <person name="Hulsmann N."/>
            <person name="Schleicher M."/>
            <person name="Noegel A.A."/>
            <person name="Eichinger L."/>
            <person name="Gallinger C."/>
            <person name="Pawlowski J."/>
            <person name="Sierra R."/>
            <person name="Euteneuer U."/>
            <person name="Pillet L."/>
            <person name="Moustafa A."/>
            <person name="Platzer M."/>
            <person name="Groth M."/>
            <person name="Szafranski K."/>
            <person name="Schliwa M."/>
        </authorList>
    </citation>
    <scope>NUCLEOTIDE SEQUENCE [LARGE SCALE GENOMIC DNA]</scope>
</reference>